<dbReference type="GO" id="GO:0050118">
    <property type="term" value="F:N-acetyldiaminopimelate deacetylase activity"/>
    <property type="evidence" value="ECO:0007669"/>
    <property type="project" value="UniProtKB-ARBA"/>
</dbReference>
<keyword evidence="2" id="KW-0479">Metal-binding</keyword>
<dbReference type="AlphaFoldDB" id="A0A1C6HTS3"/>
<dbReference type="EMBL" id="FMHG01000001">
    <property type="protein sequence ID" value="SCJ60901.1"/>
    <property type="molecule type" value="Genomic_DNA"/>
</dbReference>
<dbReference type="Gene3D" id="3.40.630.10">
    <property type="entry name" value="Zn peptidases"/>
    <property type="match status" value="1"/>
</dbReference>
<dbReference type="FunFam" id="3.30.70.360:FF:000001">
    <property type="entry name" value="N-acetyldiaminopimelate deacetylase"/>
    <property type="match status" value="1"/>
</dbReference>
<reference evidence="4" key="1">
    <citation type="submission" date="2015-09" db="EMBL/GenBank/DDBJ databases">
        <authorList>
            <consortium name="Pathogen Informatics"/>
        </authorList>
    </citation>
    <scope>NUCLEOTIDE SEQUENCE</scope>
    <source>
        <strain evidence="4">2789STDY5834896</strain>
    </source>
</reference>
<dbReference type="PIRSF" id="PIRSF005962">
    <property type="entry name" value="Pept_M20D_amidohydro"/>
    <property type="match status" value="1"/>
</dbReference>
<dbReference type="Gene3D" id="3.30.70.360">
    <property type="match status" value="1"/>
</dbReference>
<dbReference type="SUPFAM" id="SSF55031">
    <property type="entry name" value="Bacterial exopeptidase dimerisation domain"/>
    <property type="match status" value="1"/>
</dbReference>
<comment type="cofactor">
    <cofactor evidence="2">
        <name>Mn(2+)</name>
        <dbReference type="ChEBI" id="CHEBI:29035"/>
    </cofactor>
    <text evidence="2">The Mn(2+) ion enhances activity.</text>
</comment>
<evidence type="ECO:0000256" key="1">
    <source>
        <dbReference type="ARBA" id="ARBA00022801"/>
    </source>
</evidence>
<feature type="binding site" evidence="2">
    <location>
        <position position="361"/>
    </location>
    <ligand>
        <name>Mn(2+)</name>
        <dbReference type="ChEBI" id="CHEBI:29035"/>
        <label>2</label>
    </ligand>
</feature>
<dbReference type="InterPro" id="IPR017439">
    <property type="entry name" value="Amidohydrolase"/>
</dbReference>
<proteinExistence type="predicted"/>
<dbReference type="Pfam" id="PF07687">
    <property type="entry name" value="M20_dimer"/>
    <property type="match status" value="1"/>
</dbReference>
<accession>A0A1C6HTS3</accession>
<dbReference type="NCBIfam" id="TIGR01891">
    <property type="entry name" value="amidohydrolases"/>
    <property type="match status" value="1"/>
</dbReference>
<feature type="binding site" evidence="2">
    <location>
        <position position="97"/>
    </location>
    <ligand>
        <name>Mn(2+)</name>
        <dbReference type="ChEBI" id="CHEBI:29035"/>
        <label>2</label>
    </ligand>
</feature>
<dbReference type="InterPro" id="IPR036264">
    <property type="entry name" value="Bact_exopeptidase_dim_dom"/>
</dbReference>
<dbReference type="InterPro" id="IPR011650">
    <property type="entry name" value="Peptidase_M20_dimer"/>
</dbReference>
<dbReference type="EC" id="3.-.-.-" evidence="4"/>
<gene>
    <name evidence="4" type="primary">yxeP_3</name>
    <name evidence="4" type="ORF">SAMEA3545359_01039</name>
</gene>
<feature type="domain" description="Peptidase M20 dimerisation" evidence="3">
    <location>
        <begin position="186"/>
        <end position="280"/>
    </location>
</feature>
<dbReference type="Pfam" id="PF01546">
    <property type="entry name" value="Peptidase_M20"/>
    <property type="match status" value="1"/>
</dbReference>
<protein>
    <submittedName>
        <fullName evidence="4">Uncharacterized hydrolase YxeP</fullName>
        <ecNumber evidence="4">3.-.-.-</ecNumber>
    </submittedName>
</protein>
<feature type="binding site" evidence="2">
    <location>
        <position position="99"/>
    </location>
    <ligand>
        <name>Mn(2+)</name>
        <dbReference type="ChEBI" id="CHEBI:29035"/>
        <label>2</label>
    </ligand>
</feature>
<feature type="binding site" evidence="2">
    <location>
        <position position="133"/>
    </location>
    <ligand>
        <name>Mn(2+)</name>
        <dbReference type="ChEBI" id="CHEBI:29035"/>
        <label>2</label>
    </ligand>
</feature>
<evidence type="ECO:0000313" key="4">
    <source>
        <dbReference type="EMBL" id="SCJ60901.1"/>
    </source>
</evidence>
<feature type="binding site" evidence="2">
    <location>
        <position position="159"/>
    </location>
    <ligand>
        <name>Mn(2+)</name>
        <dbReference type="ChEBI" id="CHEBI:29035"/>
        <label>2</label>
    </ligand>
</feature>
<evidence type="ECO:0000259" key="3">
    <source>
        <dbReference type="Pfam" id="PF07687"/>
    </source>
</evidence>
<dbReference type="PANTHER" id="PTHR11014">
    <property type="entry name" value="PEPTIDASE M20 FAMILY MEMBER"/>
    <property type="match status" value="1"/>
</dbReference>
<dbReference type="PANTHER" id="PTHR11014:SF63">
    <property type="entry name" value="METALLOPEPTIDASE, PUTATIVE (AFU_ORTHOLOGUE AFUA_6G09600)-RELATED"/>
    <property type="match status" value="1"/>
</dbReference>
<organism evidence="4">
    <name type="scientific">uncultured Anaerotruncus sp</name>
    <dbReference type="NCBI Taxonomy" id="905011"/>
    <lineage>
        <taxon>Bacteria</taxon>
        <taxon>Bacillati</taxon>
        <taxon>Bacillota</taxon>
        <taxon>Clostridia</taxon>
        <taxon>Eubacteriales</taxon>
        <taxon>Oscillospiraceae</taxon>
        <taxon>Anaerotruncus</taxon>
        <taxon>environmental samples</taxon>
    </lineage>
</organism>
<dbReference type="InterPro" id="IPR002933">
    <property type="entry name" value="Peptidase_M20"/>
</dbReference>
<name>A0A1C6HTS3_9FIRM</name>
<dbReference type="SUPFAM" id="SSF53187">
    <property type="entry name" value="Zn-dependent exopeptidases"/>
    <property type="match status" value="1"/>
</dbReference>
<dbReference type="GO" id="GO:0046872">
    <property type="term" value="F:metal ion binding"/>
    <property type="evidence" value="ECO:0007669"/>
    <property type="project" value="UniProtKB-KW"/>
</dbReference>
<dbReference type="CDD" id="cd03886">
    <property type="entry name" value="M20_Acy1"/>
    <property type="match status" value="1"/>
</dbReference>
<keyword evidence="2" id="KW-0464">Manganese</keyword>
<keyword evidence="1 4" id="KW-0378">Hydrolase</keyword>
<sequence>MSDILLEAKALQDEIVAMRRTIHTFAEVGLDLPQTTAFVRQKLTEFGLVPVDCGPGITCQLGSGGKVLLLRCDMDALPMAEETGLPFAAQNGACHSCGHDAHTAMLLAAAKLLKAHESELKGTVKLMFQPAEEQLAGATAMIRAGVLENPKVDAAMALHTAVGREDSTVGCLQYVPGTAMNSGDAVKITVTGVGAHGSTPYLGVDAISAAAHIVVALEEIIAREVPSTDGSVLIVGTIHGGSTCNTVSGSCEMECSIRATSYESRDFLKRRIKEVAEGTAAVYRAKAEVEYVYGMPPLVNDEQVTADMARYSASILPPQDVQQVPPVAGTEDFTDIAAHVPACYFMLGAGSIGEGYTLSAHNPAMMIDESVFYKGAALYAGCAMQWLAEHQ</sequence>
<evidence type="ECO:0000256" key="2">
    <source>
        <dbReference type="PIRSR" id="PIRSR005962-1"/>
    </source>
</evidence>
<dbReference type="GO" id="GO:0019877">
    <property type="term" value="P:diaminopimelate biosynthetic process"/>
    <property type="evidence" value="ECO:0007669"/>
    <property type="project" value="UniProtKB-ARBA"/>
</dbReference>